<feature type="transmembrane region" description="Helical" evidence="2">
    <location>
        <begin position="36"/>
        <end position="55"/>
    </location>
</feature>
<dbReference type="Proteomes" id="UP000766550">
    <property type="component" value="Unassembled WGS sequence"/>
</dbReference>
<feature type="transmembrane region" description="Helical" evidence="2">
    <location>
        <begin position="67"/>
        <end position="88"/>
    </location>
</feature>
<comment type="caution">
    <text evidence="3">The sequence shown here is derived from an EMBL/GenBank/DDBJ whole genome shotgun (WGS) entry which is preliminary data.</text>
</comment>
<feature type="region of interest" description="Disordered" evidence="1">
    <location>
        <begin position="90"/>
        <end position="130"/>
    </location>
</feature>
<keyword evidence="2" id="KW-1133">Transmembrane helix</keyword>
<evidence type="ECO:0000256" key="2">
    <source>
        <dbReference type="SAM" id="Phobius"/>
    </source>
</evidence>
<sequence>MPLIRDDHDVDEVERRLSFLEGSRSFVETVREDRSLLVWCLGNLGALGVGGWITYGATEFALEASSMSAVDIVGTLVIAAIGIGTALCDQRSTSSTVGKRRRSLSSSPGSRTRRRSSTGERRSSWRRTGR</sequence>
<proteinExistence type="predicted"/>
<organism evidence="3 4">
    <name type="scientific">Haloarcula limicola</name>
    <dbReference type="NCBI Taxonomy" id="1429915"/>
    <lineage>
        <taxon>Archaea</taxon>
        <taxon>Methanobacteriati</taxon>
        <taxon>Methanobacteriota</taxon>
        <taxon>Stenosarchaea group</taxon>
        <taxon>Halobacteria</taxon>
        <taxon>Halobacteriales</taxon>
        <taxon>Haloarculaceae</taxon>
        <taxon>Haloarcula</taxon>
    </lineage>
</organism>
<keyword evidence="4" id="KW-1185">Reference proteome</keyword>
<evidence type="ECO:0000313" key="4">
    <source>
        <dbReference type="Proteomes" id="UP000766550"/>
    </source>
</evidence>
<dbReference type="AlphaFoldDB" id="A0A8J8C900"/>
<keyword evidence="2" id="KW-0472">Membrane</keyword>
<gene>
    <name evidence="3" type="ORF">KTS45_12490</name>
</gene>
<evidence type="ECO:0000313" key="3">
    <source>
        <dbReference type="EMBL" id="MBV0925015.1"/>
    </source>
</evidence>
<evidence type="ECO:0000256" key="1">
    <source>
        <dbReference type="SAM" id="MobiDB-lite"/>
    </source>
</evidence>
<name>A0A8J8C900_9EURY</name>
<accession>A0A8J8C900</accession>
<dbReference type="RefSeq" id="WP_162317857.1">
    <property type="nucleotide sequence ID" value="NZ_JAHQXF010000002.1"/>
</dbReference>
<protein>
    <submittedName>
        <fullName evidence="3">Uncharacterized protein</fullName>
    </submittedName>
</protein>
<dbReference type="EMBL" id="JAHQXF010000002">
    <property type="protein sequence ID" value="MBV0925015.1"/>
    <property type="molecule type" value="Genomic_DNA"/>
</dbReference>
<keyword evidence="2" id="KW-0812">Transmembrane</keyword>
<reference evidence="3 4" key="1">
    <citation type="submission" date="2021-06" db="EMBL/GenBank/DDBJ databases">
        <title>New haloarchaea isolates fom saline soil.</title>
        <authorList>
            <person name="Duran-Viseras A."/>
            <person name="Sanchez-Porro C.S."/>
            <person name="Ventosa A."/>
        </authorList>
    </citation>
    <scope>NUCLEOTIDE SEQUENCE [LARGE SCALE GENOMIC DNA]</scope>
    <source>
        <strain evidence="3 4">JCM 183640</strain>
    </source>
</reference>